<dbReference type="STRING" id="309803.CTN_0051"/>
<gene>
    <name evidence="4" type="ordered locus">CTN_0051</name>
</gene>
<evidence type="ECO:0000259" key="2">
    <source>
        <dbReference type="Pfam" id="PF13439"/>
    </source>
</evidence>
<dbReference type="Proteomes" id="UP000000445">
    <property type="component" value="Chromosome"/>
</dbReference>
<dbReference type="Pfam" id="PF13439">
    <property type="entry name" value="Glyco_transf_4"/>
    <property type="match status" value="1"/>
</dbReference>
<dbReference type="InterPro" id="IPR028098">
    <property type="entry name" value="Glyco_trans_4-like_N"/>
</dbReference>
<dbReference type="Gene3D" id="3.40.50.2000">
    <property type="entry name" value="Glycogen Phosphorylase B"/>
    <property type="match status" value="2"/>
</dbReference>
<keyword evidence="1" id="KW-0808">Transferase</keyword>
<dbReference type="HOGENOM" id="CLU_752130_0_0_0"/>
<dbReference type="KEGG" id="tna:CTN_0051"/>
<evidence type="ECO:0000313" key="5">
    <source>
        <dbReference type="Proteomes" id="UP000000445"/>
    </source>
</evidence>
<name>B9KB31_THENN</name>
<dbReference type="GO" id="GO:0016757">
    <property type="term" value="F:glycosyltransferase activity"/>
    <property type="evidence" value="ECO:0007669"/>
    <property type="project" value="TreeGrafter"/>
</dbReference>
<evidence type="ECO:0000313" key="4">
    <source>
        <dbReference type="EMBL" id="ACM22227.1"/>
    </source>
</evidence>
<dbReference type="Pfam" id="PF26337">
    <property type="entry name" value="Gtf3_C"/>
    <property type="match status" value="1"/>
</dbReference>
<dbReference type="GO" id="GO:0009103">
    <property type="term" value="P:lipopolysaccharide biosynthetic process"/>
    <property type="evidence" value="ECO:0007669"/>
    <property type="project" value="TreeGrafter"/>
</dbReference>
<evidence type="ECO:0000259" key="3">
    <source>
        <dbReference type="Pfam" id="PF26337"/>
    </source>
</evidence>
<dbReference type="InterPro" id="IPR058592">
    <property type="entry name" value="Gtf3_C"/>
</dbReference>
<dbReference type="PANTHER" id="PTHR46401:SF2">
    <property type="entry name" value="GLYCOSYLTRANSFERASE WBBK-RELATED"/>
    <property type="match status" value="1"/>
</dbReference>
<evidence type="ECO:0000256" key="1">
    <source>
        <dbReference type="ARBA" id="ARBA00022679"/>
    </source>
</evidence>
<dbReference type="SUPFAM" id="SSF53756">
    <property type="entry name" value="UDP-Glycosyltransferase/glycogen phosphorylase"/>
    <property type="match status" value="1"/>
</dbReference>
<dbReference type="eggNOG" id="COG0438">
    <property type="taxonomic scope" value="Bacteria"/>
</dbReference>
<keyword evidence="5" id="KW-1185">Reference proteome</keyword>
<reference evidence="4 5" key="1">
    <citation type="journal article" date="2009" name="Biosci. Biotechnol. Biochem.">
        <title>WeGAS: a web-based microbial genome annotation system.</title>
        <authorList>
            <person name="Lee D."/>
            <person name="Seo H."/>
            <person name="Park C."/>
            <person name="Park K."/>
        </authorList>
    </citation>
    <scope>NUCLEOTIDE SEQUENCE [LARGE SCALE GENOMIC DNA]</scope>
    <source>
        <strain evidence="5">ATCC 49049 / DSM 4359 / NBRC 107923 / NS-E</strain>
    </source>
</reference>
<feature type="domain" description="Glycosyltransferase subfamily 4-like N-terminal" evidence="2">
    <location>
        <begin position="21"/>
        <end position="183"/>
    </location>
</feature>
<protein>
    <submittedName>
        <fullName evidence="4">Uncharacterized protein</fullName>
    </submittedName>
</protein>
<organism evidence="4 5">
    <name type="scientific">Thermotoga neapolitana (strain ATCC 49049 / DSM 4359 / NBRC 107923 / NS-E)</name>
    <dbReference type="NCBI Taxonomy" id="309803"/>
    <lineage>
        <taxon>Bacteria</taxon>
        <taxon>Thermotogati</taxon>
        <taxon>Thermotogota</taxon>
        <taxon>Thermotogae</taxon>
        <taxon>Thermotogales</taxon>
        <taxon>Thermotogaceae</taxon>
        <taxon>Thermotoga</taxon>
    </lineage>
</organism>
<proteinExistence type="predicted"/>
<sequence length="370" mass="43565">MTAVKILVIGYMHSRDDKRVFRTVRALSKRWKVIYQYRTKESESGFEERGIEYIPLKCENTGSVLRKLSERRIFDEKICHLVEREDYDVLYLHHFPATKPLKPFLITKKQGKKIIYDIHEYHPQNFLNVLPRPLSDLKEFFMWRIFKKQLELSDLCIFVSEETRDEIVAKTGLAPSKTFVVPNYASLKIEPDSGRKRKEIIMVGKTQRNLTYEKKLIKALIEKGFSFRVIGMESKVFSDVPHTYTSFLPYEKMMEEISKGMFSLVSYSTIGREDYKNDLYALPHKFYDSIAAGTPVVVKKSFVSMARLVKELEIGVVIDPSNTEDSLRKIEDACQRYERILENIKKHQNLFVWDERKEEEFLKKIAEVIE</sequence>
<dbReference type="CAZy" id="GT4">
    <property type="family name" value="Glycosyltransferase Family 4"/>
</dbReference>
<accession>B9KB31</accession>
<dbReference type="EMBL" id="CP000916">
    <property type="protein sequence ID" value="ACM22227.1"/>
    <property type="molecule type" value="Genomic_DNA"/>
</dbReference>
<dbReference type="AlphaFoldDB" id="B9KB31"/>
<dbReference type="PANTHER" id="PTHR46401">
    <property type="entry name" value="GLYCOSYLTRANSFERASE WBBK-RELATED"/>
    <property type="match status" value="1"/>
</dbReference>
<feature type="domain" description="Glucosyltransferase 3-like C-terminal" evidence="3">
    <location>
        <begin position="224"/>
        <end position="350"/>
    </location>
</feature>